<dbReference type="EMBL" id="LUGH01000130">
    <property type="protein sequence ID" value="OBZ88816.1"/>
    <property type="molecule type" value="Genomic_DNA"/>
</dbReference>
<keyword evidence="2" id="KW-0539">Nucleus</keyword>
<dbReference type="GO" id="GO:0046983">
    <property type="term" value="F:protein dimerization activity"/>
    <property type="evidence" value="ECO:0007669"/>
    <property type="project" value="InterPro"/>
</dbReference>
<feature type="domain" description="BHLH" evidence="4">
    <location>
        <begin position="125"/>
        <end position="177"/>
    </location>
</feature>
<feature type="compositionally biased region" description="Pro residues" evidence="3">
    <location>
        <begin position="29"/>
        <end position="39"/>
    </location>
</feature>
<dbReference type="PANTHER" id="PTHR10328:SF11">
    <property type="entry name" value="MAX-LIKE PROTEIN X"/>
    <property type="match status" value="1"/>
</dbReference>
<dbReference type="STRING" id="101091.A0A1C7NK02"/>
<accession>A0A1C7NK02</accession>
<dbReference type="InterPro" id="IPR036638">
    <property type="entry name" value="HLH_DNA-bd_sf"/>
</dbReference>
<comment type="caution">
    <text evidence="5">The sequence shown here is derived from an EMBL/GenBank/DDBJ whole genome shotgun (WGS) entry which is preliminary data.</text>
</comment>
<evidence type="ECO:0000313" key="6">
    <source>
        <dbReference type="Proteomes" id="UP000093000"/>
    </source>
</evidence>
<sequence length="263" mass="29460">MTDNKSMPPPQKKRKRSSQGSVEKIPQVPTAPLPPPLVPYHPHLVPSYFPVYHQHPYYLSVGPQPPVSPSLSPTTTKSSPVQRILPKSPTSQPHIISPGLGPTFYPVPIQLSPQPNTAADQREQARKLSHSAIERRRRERINDKIVQLKELIPSCADRDNLHKMTILQSAIDYIIYLKQIAGEQSESKVPAKKEINELEEEDDWSNPLLLSPTQQTHAIPAGLKPMDIMNLSNKTTPSIQVDSDQALGKDHLDRNMNLENILC</sequence>
<evidence type="ECO:0000259" key="4">
    <source>
        <dbReference type="PROSITE" id="PS50888"/>
    </source>
</evidence>
<dbReference type="GO" id="GO:0003700">
    <property type="term" value="F:DNA-binding transcription factor activity"/>
    <property type="evidence" value="ECO:0007669"/>
    <property type="project" value="TreeGrafter"/>
</dbReference>
<keyword evidence="6" id="KW-1185">Reference proteome</keyword>
<dbReference type="Proteomes" id="UP000093000">
    <property type="component" value="Unassembled WGS sequence"/>
</dbReference>
<feature type="compositionally biased region" description="Low complexity" evidence="3">
    <location>
        <begin position="69"/>
        <end position="81"/>
    </location>
</feature>
<dbReference type="GO" id="GO:0003677">
    <property type="term" value="F:DNA binding"/>
    <property type="evidence" value="ECO:0007669"/>
    <property type="project" value="UniProtKB-KW"/>
</dbReference>
<evidence type="ECO:0000256" key="2">
    <source>
        <dbReference type="ARBA" id="ARBA00023242"/>
    </source>
</evidence>
<keyword evidence="1" id="KW-0238">DNA-binding</keyword>
<evidence type="ECO:0000313" key="5">
    <source>
        <dbReference type="EMBL" id="OBZ88816.1"/>
    </source>
</evidence>
<dbReference type="AlphaFoldDB" id="A0A1C7NK02"/>
<dbReference type="InParanoid" id="A0A1C7NK02"/>
<evidence type="ECO:0000256" key="1">
    <source>
        <dbReference type="ARBA" id="ARBA00023125"/>
    </source>
</evidence>
<protein>
    <submittedName>
        <fullName evidence="5">Upstream stimulatory factor 2</fullName>
    </submittedName>
</protein>
<feature type="region of interest" description="Disordered" evidence="3">
    <location>
        <begin position="65"/>
        <end position="92"/>
    </location>
</feature>
<dbReference type="Gene3D" id="4.10.280.10">
    <property type="entry name" value="Helix-loop-helix DNA-binding domain"/>
    <property type="match status" value="1"/>
</dbReference>
<dbReference type="SUPFAM" id="SSF47459">
    <property type="entry name" value="HLH, helix-loop-helix DNA-binding domain"/>
    <property type="match status" value="1"/>
</dbReference>
<feature type="region of interest" description="Disordered" evidence="3">
    <location>
        <begin position="1"/>
        <end position="39"/>
    </location>
</feature>
<organism evidence="5 6">
    <name type="scientific">Choanephora cucurbitarum</name>
    <dbReference type="NCBI Taxonomy" id="101091"/>
    <lineage>
        <taxon>Eukaryota</taxon>
        <taxon>Fungi</taxon>
        <taxon>Fungi incertae sedis</taxon>
        <taxon>Mucoromycota</taxon>
        <taxon>Mucoromycotina</taxon>
        <taxon>Mucoromycetes</taxon>
        <taxon>Mucorales</taxon>
        <taxon>Mucorineae</taxon>
        <taxon>Choanephoraceae</taxon>
        <taxon>Choanephoroideae</taxon>
        <taxon>Choanephora</taxon>
    </lineage>
</organism>
<dbReference type="PROSITE" id="PS50888">
    <property type="entry name" value="BHLH"/>
    <property type="match status" value="1"/>
</dbReference>
<dbReference type="PANTHER" id="PTHR10328">
    <property type="entry name" value="PROTEIN MAX MYC-ASSOCIATED FACTOR X"/>
    <property type="match status" value="1"/>
</dbReference>
<dbReference type="GO" id="GO:0090575">
    <property type="term" value="C:RNA polymerase II transcription regulator complex"/>
    <property type="evidence" value="ECO:0007669"/>
    <property type="project" value="TreeGrafter"/>
</dbReference>
<proteinExistence type="predicted"/>
<evidence type="ECO:0000256" key="3">
    <source>
        <dbReference type="SAM" id="MobiDB-lite"/>
    </source>
</evidence>
<reference evidence="5 6" key="1">
    <citation type="submission" date="2016-03" db="EMBL/GenBank/DDBJ databases">
        <title>Choanephora cucurbitarum.</title>
        <authorList>
            <person name="Min B."/>
            <person name="Park H."/>
            <person name="Park J.-H."/>
            <person name="Shin H.-D."/>
            <person name="Choi I.-G."/>
        </authorList>
    </citation>
    <scope>NUCLEOTIDE SEQUENCE [LARGE SCALE GENOMIC DNA]</scope>
    <source>
        <strain evidence="5 6">KUS-F28377</strain>
    </source>
</reference>
<dbReference type="GO" id="GO:0045944">
    <property type="term" value="P:positive regulation of transcription by RNA polymerase II"/>
    <property type="evidence" value="ECO:0007669"/>
    <property type="project" value="TreeGrafter"/>
</dbReference>
<dbReference type="OrthoDB" id="690068at2759"/>
<dbReference type="CDD" id="cd00083">
    <property type="entry name" value="bHLH_SF"/>
    <property type="match status" value="1"/>
</dbReference>
<name>A0A1C7NK02_9FUNG</name>
<gene>
    <name evidence="5" type="primary">Usf2</name>
    <name evidence="5" type="ORF">A0J61_03143</name>
</gene>
<dbReference type="Pfam" id="PF00010">
    <property type="entry name" value="HLH"/>
    <property type="match status" value="1"/>
</dbReference>
<dbReference type="SMART" id="SM00353">
    <property type="entry name" value="HLH"/>
    <property type="match status" value="1"/>
</dbReference>
<dbReference type="InterPro" id="IPR011598">
    <property type="entry name" value="bHLH_dom"/>
</dbReference>